<proteinExistence type="predicted"/>
<protein>
    <submittedName>
        <fullName evidence="2">FBA_2 domain-containing protein</fullName>
    </submittedName>
</protein>
<accession>A0A1I7TZF7</accession>
<evidence type="ECO:0000313" key="1">
    <source>
        <dbReference type="Proteomes" id="UP000095282"/>
    </source>
</evidence>
<dbReference type="Proteomes" id="UP000095282">
    <property type="component" value="Unplaced"/>
</dbReference>
<dbReference type="WBParaSite" id="Csp11.Scaffold629.g13336.t1">
    <property type="protein sequence ID" value="Csp11.Scaffold629.g13336.t1"/>
    <property type="gene ID" value="Csp11.Scaffold629.g13336"/>
</dbReference>
<dbReference type="AlphaFoldDB" id="A0A1I7TZF7"/>
<reference evidence="2" key="1">
    <citation type="submission" date="2016-11" db="UniProtKB">
        <authorList>
            <consortium name="WormBaseParasite"/>
        </authorList>
    </citation>
    <scope>IDENTIFICATION</scope>
</reference>
<dbReference type="PANTHER" id="PTHR21503:SF31">
    <property type="entry name" value="F-BOX DOMAIN-CONTAINING PROTEIN"/>
    <property type="match status" value="1"/>
</dbReference>
<organism evidence="1 2">
    <name type="scientific">Caenorhabditis tropicalis</name>
    <dbReference type="NCBI Taxonomy" id="1561998"/>
    <lineage>
        <taxon>Eukaryota</taxon>
        <taxon>Metazoa</taxon>
        <taxon>Ecdysozoa</taxon>
        <taxon>Nematoda</taxon>
        <taxon>Chromadorea</taxon>
        <taxon>Rhabditida</taxon>
        <taxon>Rhabditina</taxon>
        <taxon>Rhabditomorpha</taxon>
        <taxon>Rhabditoidea</taxon>
        <taxon>Rhabditidae</taxon>
        <taxon>Peloderinae</taxon>
        <taxon>Caenorhabditis</taxon>
    </lineage>
</organism>
<dbReference type="PANTHER" id="PTHR21503">
    <property type="entry name" value="F-BOX-CONTAINING HYPOTHETICAL PROTEIN C.ELEGANS"/>
    <property type="match status" value="1"/>
</dbReference>
<sequence>MFQKHRRHSGFGTGPLISVQETVNGDSEIVVRSHKNTTARAFFTCRSIPCAQLNAQPKNIIQIDRRILKFRTLQTANDRRVFLFNEKYQEAITSNLVRFLCEMFNVTLYSIRFPDFKKNLVINQALHLVINNKSTLFGPVGTKANQLDNFLRRIPIPNFGLADIRAFLDTWCSGESTKIHSLTIHTNINIYIDEYRLQQRYSARAFDPTKRVRTYSNQPGYVGICPDLYIQCDCADGYDIERKDGVLATIKLAPNTFRFFVWHNRFPGVVGQRVVTTV</sequence>
<keyword evidence="1" id="KW-1185">Reference proteome</keyword>
<name>A0A1I7TZF7_9PELO</name>
<evidence type="ECO:0000313" key="2">
    <source>
        <dbReference type="WBParaSite" id="Csp11.Scaffold629.g13336.t1"/>
    </source>
</evidence>